<comment type="caution">
    <text evidence="2">The sequence shown here is derived from an EMBL/GenBank/DDBJ whole genome shotgun (WGS) entry which is preliminary data.</text>
</comment>
<feature type="region of interest" description="Disordered" evidence="1">
    <location>
        <begin position="171"/>
        <end position="190"/>
    </location>
</feature>
<evidence type="ECO:0000313" key="2">
    <source>
        <dbReference type="EMBL" id="MFD1428927.1"/>
    </source>
</evidence>
<evidence type="ECO:0000256" key="1">
    <source>
        <dbReference type="SAM" id="MobiDB-lite"/>
    </source>
</evidence>
<dbReference type="RefSeq" id="WP_203626038.1">
    <property type="nucleotide sequence ID" value="NZ_BOLQ01000001.1"/>
</dbReference>
<accession>A0ABW4CF62</accession>
<keyword evidence="3" id="KW-1185">Reference proteome</keyword>
<name>A0ABW4CF62_9LACO</name>
<dbReference type="EMBL" id="JBHTOC010000001">
    <property type="protein sequence ID" value="MFD1428927.1"/>
    <property type="molecule type" value="Genomic_DNA"/>
</dbReference>
<organism evidence="2 3">
    <name type="scientific">Lacticaseibacillus mingshuiensis</name>
    <dbReference type="NCBI Taxonomy" id="2799574"/>
    <lineage>
        <taxon>Bacteria</taxon>
        <taxon>Bacillati</taxon>
        <taxon>Bacillota</taxon>
        <taxon>Bacilli</taxon>
        <taxon>Lactobacillales</taxon>
        <taxon>Lactobacillaceae</taxon>
        <taxon>Lacticaseibacillus</taxon>
    </lineage>
</organism>
<protein>
    <submittedName>
        <fullName evidence="2">Uncharacterized protein</fullName>
    </submittedName>
</protein>
<reference evidence="3" key="1">
    <citation type="journal article" date="2019" name="Int. J. Syst. Evol. Microbiol.">
        <title>The Global Catalogue of Microorganisms (GCM) 10K type strain sequencing project: providing services to taxonomists for standard genome sequencing and annotation.</title>
        <authorList>
            <consortium name="The Broad Institute Genomics Platform"/>
            <consortium name="The Broad Institute Genome Sequencing Center for Infectious Disease"/>
            <person name="Wu L."/>
            <person name="Ma J."/>
        </authorList>
    </citation>
    <scope>NUCLEOTIDE SEQUENCE [LARGE SCALE GENOMIC DNA]</scope>
    <source>
        <strain evidence="3">CCM 8980</strain>
    </source>
</reference>
<sequence length="190" mass="21574">MTRAYSSKYGRPFKPIRPIIEQPVTQLRLDTNLITYGPKPLEGVEVGQTLIVKRDGTTSLTRLLWEDNGDLRPGKVVEETIDPKAAAQILDDLQWIFNEEAGLEEFVTDSASWKVEFTIENGDPIQLNGYLPPMAGNKYVRTWEREVRAALHTRRVFLFGNGHYQYKTIASKSKANAKPGPAKDWGRKKK</sequence>
<evidence type="ECO:0000313" key="3">
    <source>
        <dbReference type="Proteomes" id="UP001597196"/>
    </source>
</evidence>
<dbReference type="Proteomes" id="UP001597196">
    <property type="component" value="Unassembled WGS sequence"/>
</dbReference>
<gene>
    <name evidence="2" type="ORF">ACFQ4P_01525</name>
</gene>
<proteinExistence type="predicted"/>